<evidence type="ECO:0000259" key="4">
    <source>
        <dbReference type="Pfam" id="PF01345"/>
    </source>
</evidence>
<comment type="caution">
    <text evidence="6">The sequence shown here is derived from an EMBL/GenBank/DDBJ whole genome shotgun (WGS) entry which is preliminary data.</text>
</comment>
<dbReference type="NCBIfam" id="TIGR01451">
    <property type="entry name" value="B_ant_repeat"/>
    <property type="match status" value="1"/>
</dbReference>
<evidence type="ECO:0000259" key="5">
    <source>
        <dbReference type="Pfam" id="PF17210"/>
    </source>
</evidence>
<dbReference type="Proteomes" id="UP000488299">
    <property type="component" value="Unassembled WGS sequence"/>
</dbReference>
<evidence type="ECO:0000256" key="1">
    <source>
        <dbReference type="ARBA" id="ARBA00004613"/>
    </source>
</evidence>
<dbReference type="InterPro" id="IPR051172">
    <property type="entry name" value="Chlamydia_OmcB"/>
</dbReference>
<gene>
    <name evidence="6" type="ORF">F5984_10880</name>
</gene>
<dbReference type="AlphaFoldDB" id="A0A7J5U0X1"/>
<keyword evidence="7" id="KW-1185">Reference proteome</keyword>
<keyword evidence="2" id="KW-0964">Secreted</keyword>
<keyword evidence="3" id="KW-0732">Signal</keyword>
<dbReference type="RefSeq" id="WP_152124272.1">
    <property type="nucleotide sequence ID" value="NZ_WELI01000003.1"/>
</dbReference>
<feature type="domain" description="DUF11" evidence="4">
    <location>
        <begin position="895"/>
        <end position="995"/>
    </location>
</feature>
<feature type="domain" description="SD-repeat containing protein B" evidence="5">
    <location>
        <begin position="669"/>
        <end position="794"/>
    </location>
</feature>
<dbReference type="SUPFAM" id="SSF117074">
    <property type="entry name" value="Hypothetical protein PA1324"/>
    <property type="match status" value="1"/>
</dbReference>
<dbReference type="PANTHER" id="PTHR34819">
    <property type="entry name" value="LARGE CYSTEINE-RICH PERIPLASMIC PROTEIN OMCB"/>
    <property type="match status" value="1"/>
</dbReference>
<dbReference type="Pfam" id="PF01345">
    <property type="entry name" value="DUF11"/>
    <property type="match status" value="1"/>
</dbReference>
<dbReference type="Pfam" id="PF17210">
    <property type="entry name" value="SdrD_B"/>
    <property type="match status" value="1"/>
</dbReference>
<protein>
    <submittedName>
        <fullName evidence="6">DUF11 domain-containing protein</fullName>
    </submittedName>
</protein>
<dbReference type="InterPro" id="IPR047589">
    <property type="entry name" value="DUF11_rpt"/>
</dbReference>
<evidence type="ECO:0000256" key="3">
    <source>
        <dbReference type="ARBA" id="ARBA00022729"/>
    </source>
</evidence>
<accession>A0A7J5U0X1</accession>
<dbReference type="GO" id="GO:0005576">
    <property type="term" value="C:extracellular region"/>
    <property type="evidence" value="ECO:0007669"/>
    <property type="project" value="UniProtKB-SubCell"/>
</dbReference>
<evidence type="ECO:0000256" key="2">
    <source>
        <dbReference type="ARBA" id="ARBA00022525"/>
    </source>
</evidence>
<comment type="subcellular location">
    <subcellularLocation>
        <location evidence="1">Secreted</location>
    </subcellularLocation>
</comment>
<dbReference type="InterPro" id="IPR033764">
    <property type="entry name" value="Sdr_B"/>
</dbReference>
<dbReference type="InterPro" id="IPR013783">
    <property type="entry name" value="Ig-like_fold"/>
</dbReference>
<dbReference type="EMBL" id="WELI01000003">
    <property type="protein sequence ID" value="KAB7731295.1"/>
    <property type="molecule type" value="Genomic_DNA"/>
</dbReference>
<sequence>MRLFTISWMPLKWPIEPHDEAPQRPFPGLFVGLLLCFGLGAFSAQGQVTGQVFRDYNGDGVRQPTEPLVGGVVVQAYNTTNVLCASVTTGTTADGNGHNYALSGCTGPVRVEFSIPGAVAQVCGLNNQLDFPAGGGANYGSAVQFISSPGVAHFAIASPHEYASPRLANPKLFTSCYVSGNNTGLGNVGDADAFVGVDYNPVSNNAPAPAHYANSRQIGATWGIAYSKQARRVFTAAVLKRHTGLGPLGSGGIYLIDPAVQLPATNGVTNFLDFDALGIPTRGSGTYAGATVAGPEVAYSPVIGSNTERGLGTNLDSGEKDAQALAQVGRVSFGDLDISDDGRYLYVMNLYDSRLYEIDLTDPANPVAPTAANRATKIRSWAIPKPCNAATGTPRPWGIDYYRGKAYIGVVCDASISQNSGDLSFTIYELDRTAGTFSARLSHSLDFGRGVSDGFRANGSARTGWFGWTNDWSKLVQGTEVVNWPQPILSDLEFDTDGSLVLGFIDRAGLQGGWWNFSPIANDSQLFMTITGGDILRAYKRSDCTWELESGGKEGPSSAKAATAGAFNGEGPGGGEFYHDEKLGTSHRETALGGLGMLWGTGDVVSTVYDPFGFDSFGLAWFDNTTGQRDKAFEVFWTGNSGTTPNTGTFSKGISLGDVEVQTEVAPIEIGNRIWDDTDQDGIQDAGEAGFAGVSVTLSTSSGTPIATATTDANGTYYFSSGSGTSTASAIYGLTALTAQTAYQLTFPTYTAGKALAPANAGADHIDSDAPASGVLSFSTTDSGQTNHSFDVGYSAVPCALTLTASAGTCNPQTNAYAVSGILSFTNAVAGVATLTDGLLSTTLTIPAGATSVAYALTGLVAGTGSRTVTVSLPDCGSAVAMYTAPAACLAGPSLSLTKTVSASQAQRGDVVSYTVTVSNTGPVAATGVVVNDVLGTGISPVPGSFVVSAGSFVPSFSGGDWTLASLPAGATATLVYSASLTAAGVLVNMASIPDEEVQVCTTVPYQVCSEQSVAIPLNATGGFTRYQWYRTAPGSSTATLVADGALSSFTATLPGEYRVVIDNGLVNPCGQLPCCPFVIEETQVPLFTIQTQNPTCTGATPQANGQLQVAGLGTNAGTRYDYQYVAATSFNGASATPVTAVPANGILATNLAVGNYTVRITDRALGCFRDVTVALVDTCACPPTQCLPITAARLSVEK</sequence>
<evidence type="ECO:0000313" key="6">
    <source>
        <dbReference type="EMBL" id="KAB7731295.1"/>
    </source>
</evidence>
<proteinExistence type="predicted"/>
<name>A0A7J5U0X1_9BACT</name>
<reference evidence="6 7" key="1">
    <citation type="submission" date="2019-10" db="EMBL/GenBank/DDBJ databases">
        <title>Rudanella paleaurantiibacter sp. nov., isolated from sludge.</title>
        <authorList>
            <person name="Xu S.Q."/>
        </authorList>
    </citation>
    <scope>NUCLEOTIDE SEQUENCE [LARGE SCALE GENOMIC DNA]</scope>
    <source>
        <strain evidence="6 7">HX-22-17</strain>
    </source>
</reference>
<dbReference type="PANTHER" id="PTHR34819:SF3">
    <property type="entry name" value="CELL SURFACE PROTEIN"/>
    <property type="match status" value="1"/>
</dbReference>
<organism evidence="6 7">
    <name type="scientific">Rudanella paleaurantiibacter</name>
    <dbReference type="NCBI Taxonomy" id="2614655"/>
    <lineage>
        <taxon>Bacteria</taxon>
        <taxon>Pseudomonadati</taxon>
        <taxon>Bacteroidota</taxon>
        <taxon>Cytophagia</taxon>
        <taxon>Cytophagales</taxon>
        <taxon>Cytophagaceae</taxon>
        <taxon>Rudanella</taxon>
    </lineage>
</organism>
<evidence type="ECO:0000313" key="7">
    <source>
        <dbReference type="Proteomes" id="UP000488299"/>
    </source>
</evidence>
<dbReference type="InterPro" id="IPR001434">
    <property type="entry name" value="OmcB-like_DUF11"/>
</dbReference>
<dbReference type="Gene3D" id="2.60.40.10">
    <property type="entry name" value="Immunoglobulins"/>
    <property type="match status" value="3"/>
</dbReference>